<dbReference type="Pfam" id="PF07345">
    <property type="entry name" value="ATPaseInh_sub_z"/>
    <property type="match status" value="1"/>
</dbReference>
<evidence type="ECO:0000313" key="1">
    <source>
        <dbReference type="EMBL" id="AIB12538.1"/>
    </source>
</evidence>
<dbReference type="Gene3D" id="1.10.790.20">
    <property type="entry name" value="Domain of unknown function DUF1476"/>
    <property type="match status" value="1"/>
</dbReference>
<organism evidence="1 3">
    <name type="scientific">Azospirillum argentinense</name>
    <dbReference type="NCBI Taxonomy" id="2970906"/>
    <lineage>
        <taxon>Bacteria</taxon>
        <taxon>Pseudomonadati</taxon>
        <taxon>Pseudomonadota</taxon>
        <taxon>Alphaproteobacteria</taxon>
        <taxon>Rhodospirillales</taxon>
        <taxon>Azospirillaceae</taxon>
        <taxon>Azospirillum</taxon>
    </lineage>
</organism>
<sequence>MTTFDERERAFENKFQHDQDLLFRIRARRNRLAGLWAASLLGLTGGEADAYVRQVIDADIGATGPHDVRDRLAADLHARGVDISDHRVEKELARLLDVARVQVHAE</sequence>
<dbReference type="InterPro" id="IPR009945">
    <property type="entry name" value="ATPase_inh_sub_z"/>
</dbReference>
<dbReference type="EMBL" id="POWG01000015">
    <property type="protein sequence ID" value="PNQ97967.1"/>
    <property type="molecule type" value="Genomic_DNA"/>
</dbReference>
<dbReference type="KEGG" id="abq:ABAZ39_11140"/>
<dbReference type="Proteomes" id="UP000027186">
    <property type="component" value="Chromosome"/>
</dbReference>
<gene>
    <name evidence="1" type="ORF">ABAZ39_11140</name>
    <name evidence="2" type="ORF">C1S70_15325</name>
</gene>
<evidence type="ECO:0000313" key="4">
    <source>
        <dbReference type="Proteomes" id="UP000236268"/>
    </source>
</evidence>
<proteinExistence type="predicted"/>
<name>A0A060DN89_9PROT</name>
<evidence type="ECO:0000313" key="3">
    <source>
        <dbReference type="Proteomes" id="UP000027186"/>
    </source>
</evidence>
<reference evidence="2 4" key="2">
    <citation type="submission" date="2018-01" db="EMBL/GenBank/DDBJ databases">
        <title>Whole genome sequence of Azospirillum brasilense REC3 isolated from strawberry roots.</title>
        <authorList>
            <person name="Fontana C.A."/>
            <person name="Salazar S.M."/>
            <person name="Bassi D."/>
            <person name="Puglisi E."/>
            <person name="Lovaisa N.C."/>
            <person name="Toffoli L.M."/>
            <person name="Pedraza R."/>
            <person name="Cocconcelli P.S."/>
        </authorList>
    </citation>
    <scope>NUCLEOTIDE SEQUENCE [LARGE SCALE GENOMIC DNA]</scope>
    <source>
        <strain evidence="2 4">REC3</strain>
    </source>
</reference>
<evidence type="ECO:0000313" key="2">
    <source>
        <dbReference type="EMBL" id="PNQ97967.1"/>
    </source>
</evidence>
<protein>
    <submittedName>
        <fullName evidence="1">Aldolase</fullName>
    </submittedName>
    <submittedName>
        <fullName evidence="2">DUF1476 domain-containing protein</fullName>
    </submittedName>
</protein>
<dbReference type="EMBL" id="CP007793">
    <property type="protein sequence ID" value="AIB12538.1"/>
    <property type="molecule type" value="Genomic_DNA"/>
</dbReference>
<dbReference type="InterPro" id="IPR038293">
    <property type="entry name" value="ATPase_inh_sub_z_sf"/>
</dbReference>
<dbReference type="RefSeq" id="WP_038529311.1">
    <property type="nucleotide sequence ID" value="NZ_CP007793.1"/>
</dbReference>
<dbReference type="Proteomes" id="UP000236268">
    <property type="component" value="Unassembled WGS sequence"/>
</dbReference>
<accession>A0A060DN89</accession>
<dbReference type="OrthoDB" id="9810387at2"/>
<dbReference type="PIRSF" id="PIRSF031780">
    <property type="entry name" value="UCP031780"/>
    <property type="match status" value="1"/>
</dbReference>
<reference evidence="1 3" key="1">
    <citation type="journal article" date="2014" name="Genome Announc.">
        <title>Complete Genome Sequence of the Model Rhizosphere Strain Azospirillum brasilense Az39, Successfully Applied in Agriculture.</title>
        <authorList>
            <person name="Rivera D."/>
            <person name="Revale S."/>
            <person name="Molina R."/>
            <person name="Gualpa J."/>
            <person name="Puente M."/>
            <person name="Maroniche G."/>
            <person name="Paris G."/>
            <person name="Baker D."/>
            <person name="Clavijo B."/>
            <person name="McLay K."/>
            <person name="Spaepen S."/>
            <person name="Perticari A."/>
            <person name="Vazquez M."/>
            <person name="Wisniewski-Dye F."/>
            <person name="Watkins C."/>
            <person name="Martinez-Abarca F."/>
            <person name="Vanderleyden J."/>
            <person name="Cassan F."/>
        </authorList>
    </citation>
    <scope>NUCLEOTIDE SEQUENCE [LARGE SCALE GENOMIC DNA]</scope>
    <source>
        <strain evidence="1 3">Az39</strain>
    </source>
</reference>
<accession>A0A2K1FZL5</accession>
<dbReference type="AlphaFoldDB" id="A0A060DN89"/>